<feature type="domain" description="Rad50/SbcC-type AAA" evidence="1">
    <location>
        <begin position="2"/>
        <end position="62"/>
    </location>
</feature>
<sequence>MLIIGENDSGKSAIIDALKLTLGTSNEDNSRISDEDFHVNKEGDVSDYFRIECIFSNLKEEEAGVYLEWLSFDANGEYELQIRLIAERKPSILRSIRLAILIIIFP</sequence>
<protein>
    <recommendedName>
        <fullName evidence="1">Rad50/SbcC-type AAA domain-containing protein</fullName>
    </recommendedName>
</protein>
<reference evidence="2 3" key="1">
    <citation type="submission" date="2018-06" db="EMBL/GenBank/DDBJ databases">
        <title>Isolation of heavy metals resistant Paenibacillus silvae NC2 from Gold-Copper mine in ZiJin, China.</title>
        <authorList>
            <person name="Xu J."/>
            <person name="Mazhar H.S."/>
            <person name="Rensing C."/>
        </authorList>
    </citation>
    <scope>NUCLEOTIDE SEQUENCE [LARGE SCALE GENOMIC DNA]</scope>
    <source>
        <strain evidence="2 3">NC2</strain>
    </source>
</reference>
<dbReference type="GO" id="GO:0016887">
    <property type="term" value="F:ATP hydrolysis activity"/>
    <property type="evidence" value="ECO:0007669"/>
    <property type="project" value="InterPro"/>
</dbReference>
<evidence type="ECO:0000259" key="1">
    <source>
        <dbReference type="Pfam" id="PF13476"/>
    </source>
</evidence>
<dbReference type="EMBL" id="QKWW01000038">
    <property type="protein sequence ID" value="PZT54990.1"/>
    <property type="molecule type" value="Genomic_DNA"/>
</dbReference>
<dbReference type="GO" id="GO:0006302">
    <property type="term" value="P:double-strand break repair"/>
    <property type="evidence" value="ECO:0007669"/>
    <property type="project" value="InterPro"/>
</dbReference>
<dbReference type="Pfam" id="PF13476">
    <property type="entry name" value="AAA_23"/>
    <property type="match status" value="1"/>
</dbReference>
<dbReference type="AlphaFoldDB" id="A0A2W6P5M0"/>
<dbReference type="SUPFAM" id="SSF52540">
    <property type="entry name" value="P-loop containing nucleoside triphosphate hydrolases"/>
    <property type="match status" value="1"/>
</dbReference>
<proteinExistence type="predicted"/>
<evidence type="ECO:0000313" key="2">
    <source>
        <dbReference type="EMBL" id="PZT54990.1"/>
    </source>
</evidence>
<dbReference type="InterPro" id="IPR038729">
    <property type="entry name" value="Rad50/SbcC_AAA"/>
</dbReference>
<dbReference type="Gene3D" id="3.40.50.300">
    <property type="entry name" value="P-loop containing nucleotide triphosphate hydrolases"/>
    <property type="match status" value="1"/>
</dbReference>
<evidence type="ECO:0000313" key="3">
    <source>
        <dbReference type="Proteomes" id="UP000249204"/>
    </source>
</evidence>
<dbReference type="InterPro" id="IPR027417">
    <property type="entry name" value="P-loop_NTPase"/>
</dbReference>
<gene>
    <name evidence="2" type="ORF">DN757_14045</name>
</gene>
<accession>A0A2W6P5M0</accession>
<dbReference type="Proteomes" id="UP000249204">
    <property type="component" value="Unassembled WGS sequence"/>
</dbReference>
<organism evidence="2 3">
    <name type="scientific">Paenibacillus silvae</name>
    <dbReference type="NCBI Taxonomy" id="1325358"/>
    <lineage>
        <taxon>Bacteria</taxon>
        <taxon>Bacillati</taxon>
        <taxon>Bacillota</taxon>
        <taxon>Bacilli</taxon>
        <taxon>Bacillales</taxon>
        <taxon>Paenibacillaceae</taxon>
        <taxon>Paenibacillus</taxon>
    </lineage>
</organism>
<name>A0A2W6P5M0_9BACL</name>
<comment type="caution">
    <text evidence="2">The sequence shown here is derived from an EMBL/GenBank/DDBJ whole genome shotgun (WGS) entry which is preliminary data.</text>
</comment>